<dbReference type="RefSeq" id="WP_110577642.1">
    <property type="nucleotide sequence ID" value="NZ_BDSG01000002.1"/>
</dbReference>
<gene>
    <name evidence="3" type="ORF">MSj_00113</name>
</gene>
<dbReference type="Gene3D" id="3.40.50.300">
    <property type="entry name" value="P-loop containing nucleotide triphosphate hydrolases"/>
    <property type="match status" value="1"/>
</dbReference>
<organism evidence="3 4">
    <name type="scientific">Microcystis aeruginosa Sj</name>
    <dbReference type="NCBI Taxonomy" id="1979544"/>
    <lineage>
        <taxon>Bacteria</taxon>
        <taxon>Bacillati</taxon>
        <taxon>Cyanobacteriota</taxon>
        <taxon>Cyanophyceae</taxon>
        <taxon>Oscillatoriophycideae</taxon>
        <taxon>Chroococcales</taxon>
        <taxon>Microcystaceae</taxon>
        <taxon>Microcystis</taxon>
    </lineage>
</organism>
<dbReference type="InterPro" id="IPR029492">
    <property type="entry name" value="DUF4435"/>
</dbReference>
<dbReference type="GO" id="GO:0006302">
    <property type="term" value="P:double-strand break repair"/>
    <property type="evidence" value="ECO:0007669"/>
    <property type="project" value="TreeGrafter"/>
</dbReference>
<dbReference type="GO" id="GO:0005524">
    <property type="term" value="F:ATP binding"/>
    <property type="evidence" value="ECO:0007669"/>
    <property type="project" value="InterPro"/>
</dbReference>
<comment type="caution">
    <text evidence="3">The sequence shown here is derived from an EMBL/GenBank/DDBJ whole genome shotgun (WGS) entry which is preliminary data.</text>
</comment>
<dbReference type="Pfam" id="PF14491">
    <property type="entry name" value="DUF4435"/>
    <property type="match status" value="1"/>
</dbReference>
<dbReference type="AlphaFoldDB" id="A0A2Z6UUD7"/>
<dbReference type="GO" id="GO:0016887">
    <property type="term" value="F:ATP hydrolysis activity"/>
    <property type="evidence" value="ECO:0007669"/>
    <property type="project" value="InterPro"/>
</dbReference>
<dbReference type="InterPro" id="IPR003959">
    <property type="entry name" value="ATPase_AAA_core"/>
</dbReference>
<accession>A0A2Z6UUD7</accession>
<evidence type="ECO:0008006" key="5">
    <source>
        <dbReference type="Google" id="ProtNLM"/>
    </source>
</evidence>
<proteinExistence type="predicted"/>
<sequence>MQASVNCSEYRMLQLPPSISSSLDSVKVQSQSSVVVIGANGSGKTRFGVWIELHSPERDLVHRIAAQKSLSIPDYFSTSSLNAATNLLRYGYHKENLNDEQTTPYKIGHKWQSKPNTALQNDYDKLLTFLFTEDYQKSTKYRQQCKTAELRETPPETHLDIIKRIWESVLPHRELITDKVGKIEARPKSGGNSYHGAEMSDGERVIFYLIGQCLAAKEKGIIIIDEPELHLHKALQSRLWDAVEAERPDCLFIYLTHDLDFAVTRVNSTKIWLKSYDNDRWDWHLIPENDEIPENLLLEIIGSRKPILFVEGDKKGLDYLIFSHLFKDYTVIPHGGCPEVIYATCSFSRLKNLHGLDCKGIIDRDFRNDEQINKLKDKGIFCLDFSEIENVLLSEDVLKIVGDFFQFSREDIYEIIEKAKNTVFTLMEKEKERLVSSIVAFRIEAAFKTFNAKAIGEEKLKESLDQMVSTINLPCLYQETSTKINRILENQDYSEALRLYNNKGLLPQVSNLFGFQGNRLVDYIKRLILQKENEKIIRALRNSLPELPTINQDEDMSNIMSG</sequence>
<dbReference type="SUPFAM" id="SSF52540">
    <property type="entry name" value="P-loop containing nucleoside triphosphate hydrolases"/>
    <property type="match status" value="1"/>
</dbReference>
<dbReference type="Pfam" id="PF13304">
    <property type="entry name" value="AAA_21"/>
    <property type="match status" value="1"/>
</dbReference>
<evidence type="ECO:0000313" key="3">
    <source>
        <dbReference type="EMBL" id="GBL08640.1"/>
    </source>
</evidence>
<dbReference type="EMBL" id="BDSG01000002">
    <property type="protein sequence ID" value="GBL08640.1"/>
    <property type="molecule type" value="Genomic_DNA"/>
</dbReference>
<dbReference type="Proteomes" id="UP000248272">
    <property type="component" value="Unassembled WGS sequence"/>
</dbReference>
<evidence type="ECO:0000259" key="2">
    <source>
        <dbReference type="Pfam" id="PF14491"/>
    </source>
</evidence>
<feature type="domain" description="DUF4435" evidence="2">
    <location>
        <begin position="304"/>
        <end position="537"/>
    </location>
</feature>
<dbReference type="InterPro" id="IPR027417">
    <property type="entry name" value="P-loop_NTPase"/>
</dbReference>
<evidence type="ECO:0000313" key="4">
    <source>
        <dbReference type="Proteomes" id="UP000248272"/>
    </source>
</evidence>
<name>A0A2Z6UUD7_MICAE</name>
<feature type="domain" description="ATPase AAA-type core" evidence="1">
    <location>
        <begin position="197"/>
        <end position="258"/>
    </location>
</feature>
<evidence type="ECO:0000259" key="1">
    <source>
        <dbReference type="Pfam" id="PF13304"/>
    </source>
</evidence>
<dbReference type="PANTHER" id="PTHR32182">
    <property type="entry name" value="DNA REPLICATION AND REPAIR PROTEIN RECF"/>
    <property type="match status" value="1"/>
</dbReference>
<reference evidence="3 4" key="1">
    <citation type="journal article" date="2018" name="Front. Microbiol.">
        <title>Adaptation of the Freshwater Bloom-Forming Cyanobacterium Microcystis aeruginosa to Brackish Water Is Driven by Recent Horizontal Transfer of Sucrose Genes.</title>
        <authorList>
            <person name="Tanabe Y."/>
            <person name="Hodoki Y."/>
            <person name="Sano T."/>
            <person name="Tada K."/>
            <person name="Watanabe M.M."/>
        </authorList>
    </citation>
    <scope>NUCLEOTIDE SEQUENCE [LARGE SCALE GENOMIC DNA]</scope>
    <source>
        <strain evidence="3 4">Sj</strain>
    </source>
</reference>
<dbReference type="PANTHER" id="PTHR32182:SF22">
    <property type="entry name" value="ATP-DEPENDENT ENDONUCLEASE, OLD FAMILY-RELATED"/>
    <property type="match status" value="1"/>
</dbReference>
<protein>
    <recommendedName>
        <fullName evidence="5">DUF4435 domain-containing protein</fullName>
    </recommendedName>
</protein>
<dbReference type="GO" id="GO:0000731">
    <property type="term" value="P:DNA synthesis involved in DNA repair"/>
    <property type="evidence" value="ECO:0007669"/>
    <property type="project" value="TreeGrafter"/>
</dbReference>